<evidence type="ECO:0000313" key="3">
    <source>
        <dbReference type="EMBL" id="KAK9111351.1"/>
    </source>
</evidence>
<evidence type="ECO:0000313" key="4">
    <source>
        <dbReference type="Proteomes" id="UP001419268"/>
    </source>
</evidence>
<dbReference type="GO" id="GO:0120013">
    <property type="term" value="F:lipid transfer activity"/>
    <property type="evidence" value="ECO:0007669"/>
    <property type="project" value="InterPro"/>
</dbReference>
<dbReference type="Proteomes" id="UP001419268">
    <property type="component" value="Unassembled WGS sequence"/>
</dbReference>
<dbReference type="Pfam" id="PF08718">
    <property type="entry name" value="GLTP"/>
    <property type="match status" value="1"/>
</dbReference>
<protein>
    <recommendedName>
        <fullName evidence="2">Glycolipid transfer protein domain-containing protein</fullName>
    </recommendedName>
</protein>
<proteinExistence type="predicted"/>
<dbReference type="EMBL" id="JBBNAG010000008">
    <property type="protein sequence ID" value="KAK9111351.1"/>
    <property type="molecule type" value="Genomic_DNA"/>
</dbReference>
<reference evidence="3 4" key="1">
    <citation type="submission" date="2024-01" db="EMBL/GenBank/DDBJ databases">
        <title>Genome assemblies of Stephania.</title>
        <authorList>
            <person name="Yang L."/>
        </authorList>
    </citation>
    <scope>NUCLEOTIDE SEQUENCE [LARGE SCALE GENOMIC DNA]</scope>
    <source>
        <strain evidence="3">JXDWG</strain>
        <tissue evidence="3">Leaf</tissue>
    </source>
</reference>
<comment type="caution">
    <text evidence="3">The sequence shown here is derived from an EMBL/GenBank/DDBJ whole genome shotgun (WGS) entry which is preliminary data.</text>
</comment>
<dbReference type="Gene3D" id="1.10.3520.10">
    <property type="entry name" value="Glycolipid transfer protein"/>
    <property type="match status" value="1"/>
</dbReference>
<organism evidence="3 4">
    <name type="scientific">Stephania cephalantha</name>
    <dbReference type="NCBI Taxonomy" id="152367"/>
    <lineage>
        <taxon>Eukaryota</taxon>
        <taxon>Viridiplantae</taxon>
        <taxon>Streptophyta</taxon>
        <taxon>Embryophyta</taxon>
        <taxon>Tracheophyta</taxon>
        <taxon>Spermatophyta</taxon>
        <taxon>Magnoliopsida</taxon>
        <taxon>Ranunculales</taxon>
        <taxon>Menispermaceae</taxon>
        <taxon>Menispermoideae</taxon>
        <taxon>Cissampelideae</taxon>
        <taxon>Stephania</taxon>
    </lineage>
</organism>
<feature type="region of interest" description="Disordered" evidence="1">
    <location>
        <begin position="78"/>
        <end position="111"/>
    </location>
</feature>
<sequence length="260" mass="28223">MRKPARDQFKKTLDFVPIFFPVCSPLPHRDLLFFARLCFLPEIVPRLHRVPVSTESSRLPSPSPPLSLARSPRSLVDRLLRSPPSLPPPSSPPLRRHLPPPSSTVLAPPSPASTSVPTVLARPAHHCHVSAAVLASTVSRFVPASTVASTVLAEPSKVTRESPSLSLIGPSPRSLIACLLSAFIGPSLVLRRSLIAFFSLLTFPPVHSDCSLREAASTAYAQVRAPFHSWAVRTAAYAGMYVLPTREELLQKLNEIGNGY</sequence>
<dbReference type="AlphaFoldDB" id="A0AAP0I9N8"/>
<accession>A0AAP0I9N8</accession>
<evidence type="ECO:0000256" key="1">
    <source>
        <dbReference type="SAM" id="MobiDB-lite"/>
    </source>
</evidence>
<feature type="domain" description="Glycolipid transfer protein" evidence="2">
    <location>
        <begin position="207"/>
        <end position="255"/>
    </location>
</feature>
<keyword evidence="4" id="KW-1185">Reference proteome</keyword>
<gene>
    <name evidence="3" type="ORF">Scep_018870</name>
</gene>
<name>A0AAP0I9N8_9MAGN</name>
<dbReference type="InterPro" id="IPR014830">
    <property type="entry name" value="Glycolipid_transfer_prot_dom"/>
</dbReference>
<dbReference type="SUPFAM" id="SSF110004">
    <property type="entry name" value="Glycolipid transfer protein, GLTP"/>
    <property type="match status" value="1"/>
</dbReference>
<evidence type="ECO:0000259" key="2">
    <source>
        <dbReference type="Pfam" id="PF08718"/>
    </source>
</evidence>
<dbReference type="GO" id="GO:0005737">
    <property type="term" value="C:cytoplasm"/>
    <property type="evidence" value="ECO:0007669"/>
    <property type="project" value="InterPro"/>
</dbReference>
<dbReference type="InterPro" id="IPR036497">
    <property type="entry name" value="GLTP_sf"/>
</dbReference>